<keyword evidence="12" id="KW-1185">Reference proteome</keyword>
<dbReference type="InterPro" id="IPR004365">
    <property type="entry name" value="NA-bd_OB_tRNA"/>
</dbReference>
<dbReference type="Gene3D" id="1.10.150.870">
    <property type="match status" value="1"/>
</dbReference>
<feature type="domain" description="Polymerase/histidinol phosphatase N-terminal" evidence="10">
    <location>
        <begin position="6"/>
        <end position="73"/>
    </location>
</feature>
<comment type="catalytic activity">
    <reaction evidence="9">
        <text>DNA(n) + a 2'-deoxyribonucleoside 5'-triphosphate = DNA(n+1) + diphosphate</text>
        <dbReference type="Rhea" id="RHEA:22508"/>
        <dbReference type="Rhea" id="RHEA-COMP:17339"/>
        <dbReference type="Rhea" id="RHEA-COMP:17340"/>
        <dbReference type="ChEBI" id="CHEBI:33019"/>
        <dbReference type="ChEBI" id="CHEBI:61560"/>
        <dbReference type="ChEBI" id="CHEBI:173112"/>
        <dbReference type="EC" id="2.7.7.7"/>
    </reaction>
</comment>
<dbReference type="EC" id="2.7.7.7" evidence="3"/>
<evidence type="ECO:0000256" key="9">
    <source>
        <dbReference type="ARBA" id="ARBA00049244"/>
    </source>
</evidence>
<dbReference type="CDD" id="cd12113">
    <property type="entry name" value="PHP_PolIIIA_DnaE3"/>
    <property type="match status" value="1"/>
</dbReference>
<evidence type="ECO:0000256" key="7">
    <source>
        <dbReference type="ARBA" id="ARBA00022705"/>
    </source>
</evidence>
<dbReference type="GO" id="GO:0008408">
    <property type="term" value="F:3'-5' exonuclease activity"/>
    <property type="evidence" value="ECO:0007669"/>
    <property type="project" value="InterPro"/>
</dbReference>
<dbReference type="PANTHER" id="PTHR32294:SF0">
    <property type="entry name" value="DNA POLYMERASE III SUBUNIT ALPHA"/>
    <property type="match status" value="1"/>
</dbReference>
<evidence type="ECO:0000256" key="3">
    <source>
        <dbReference type="ARBA" id="ARBA00012417"/>
    </source>
</evidence>
<dbReference type="GO" id="GO:0003676">
    <property type="term" value="F:nucleic acid binding"/>
    <property type="evidence" value="ECO:0007669"/>
    <property type="project" value="InterPro"/>
</dbReference>
<dbReference type="InterPro" id="IPR040982">
    <property type="entry name" value="DNA_pol3_finger"/>
</dbReference>
<dbReference type="GO" id="GO:0005737">
    <property type="term" value="C:cytoplasm"/>
    <property type="evidence" value="ECO:0007669"/>
    <property type="project" value="UniProtKB-SubCell"/>
</dbReference>
<dbReference type="Pfam" id="PF17657">
    <property type="entry name" value="DNA_pol3_finger"/>
    <property type="match status" value="1"/>
</dbReference>
<dbReference type="Gene3D" id="1.10.10.1600">
    <property type="entry name" value="Bacterial DNA polymerase III alpha subunit, thumb domain"/>
    <property type="match status" value="1"/>
</dbReference>
<dbReference type="Gene3D" id="3.20.20.140">
    <property type="entry name" value="Metal-dependent hydrolases"/>
    <property type="match status" value="1"/>
</dbReference>
<dbReference type="SMART" id="SM00481">
    <property type="entry name" value="POLIIIAc"/>
    <property type="match status" value="1"/>
</dbReference>
<dbReference type="NCBIfam" id="TIGR00594">
    <property type="entry name" value="polc"/>
    <property type="match status" value="1"/>
</dbReference>
<comment type="subcellular location">
    <subcellularLocation>
        <location evidence="1">Cytoplasm</location>
    </subcellularLocation>
</comment>
<dbReference type="Pfam" id="PF02811">
    <property type="entry name" value="PHP"/>
    <property type="match status" value="1"/>
</dbReference>
<dbReference type="OrthoDB" id="9803237at2"/>
<evidence type="ECO:0000313" key="12">
    <source>
        <dbReference type="Proteomes" id="UP000199699"/>
    </source>
</evidence>
<dbReference type="Pfam" id="PF07733">
    <property type="entry name" value="DNA_pol3_alpha"/>
    <property type="match status" value="1"/>
</dbReference>
<dbReference type="EMBL" id="FMHT01000003">
    <property type="protein sequence ID" value="SCL33529.1"/>
    <property type="molecule type" value="Genomic_DNA"/>
</dbReference>
<dbReference type="NCBIfam" id="NF004226">
    <property type="entry name" value="PRK05673.1"/>
    <property type="match status" value="1"/>
</dbReference>
<dbReference type="InterPro" id="IPR029460">
    <property type="entry name" value="DNAPol_HHH"/>
</dbReference>
<keyword evidence="6" id="KW-0548">Nucleotidyltransferase</keyword>
<dbReference type="Proteomes" id="UP000199699">
    <property type="component" value="Unassembled WGS sequence"/>
</dbReference>
<dbReference type="InterPro" id="IPR041931">
    <property type="entry name" value="DNA_pol3_alpha_thumb_dom"/>
</dbReference>
<reference evidence="11 12" key="1">
    <citation type="submission" date="2016-06" db="EMBL/GenBank/DDBJ databases">
        <authorList>
            <person name="Kjaerup R.B."/>
            <person name="Dalgaard T.S."/>
            <person name="Juul-Madsen H.R."/>
        </authorList>
    </citation>
    <scope>NUCLEOTIDE SEQUENCE [LARGE SCALE GENOMIC DNA]</scope>
    <source>
        <strain evidence="11 12">DSM 43818</strain>
    </source>
</reference>
<evidence type="ECO:0000256" key="2">
    <source>
        <dbReference type="ARBA" id="ARBA00009496"/>
    </source>
</evidence>
<evidence type="ECO:0000256" key="1">
    <source>
        <dbReference type="ARBA" id="ARBA00004496"/>
    </source>
</evidence>
<dbReference type="AlphaFoldDB" id="A0A1C6SVY2"/>
<dbReference type="CDD" id="cd04485">
    <property type="entry name" value="DnaE_OBF"/>
    <property type="match status" value="1"/>
</dbReference>
<dbReference type="InterPro" id="IPR003141">
    <property type="entry name" value="Pol/His_phosphatase_N"/>
</dbReference>
<dbReference type="GO" id="GO:0003887">
    <property type="term" value="F:DNA-directed DNA polymerase activity"/>
    <property type="evidence" value="ECO:0007669"/>
    <property type="project" value="UniProtKB-KW"/>
</dbReference>
<evidence type="ECO:0000259" key="10">
    <source>
        <dbReference type="SMART" id="SM00481"/>
    </source>
</evidence>
<keyword evidence="8" id="KW-0239">DNA-directed DNA polymerase</keyword>
<evidence type="ECO:0000256" key="6">
    <source>
        <dbReference type="ARBA" id="ARBA00022695"/>
    </source>
</evidence>
<dbReference type="SUPFAM" id="SSF89550">
    <property type="entry name" value="PHP domain-like"/>
    <property type="match status" value="1"/>
</dbReference>
<evidence type="ECO:0000313" key="11">
    <source>
        <dbReference type="EMBL" id="SCL33529.1"/>
    </source>
</evidence>
<dbReference type="Pfam" id="PF14579">
    <property type="entry name" value="HHH_6"/>
    <property type="match status" value="1"/>
</dbReference>
<evidence type="ECO:0000256" key="8">
    <source>
        <dbReference type="ARBA" id="ARBA00022932"/>
    </source>
</evidence>
<dbReference type="GO" id="GO:0006260">
    <property type="term" value="P:DNA replication"/>
    <property type="evidence" value="ECO:0007669"/>
    <property type="project" value="UniProtKB-KW"/>
</dbReference>
<dbReference type="InterPro" id="IPR004013">
    <property type="entry name" value="PHP_dom"/>
</dbReference>
<dbReference type="InterPro" id="IPR011708">
    <property type="entry name" value="DNA_pol3_alpha_NTPase_dom"/>
</dbReference>
<keyword evidence="5" id="KW-0808">Transferase</keyword>
<evidence type="ECO:0000256" key="5">
    <source>
        <dbReference type="ARBA" id="ARBA00022679"/>
    </source>
</evidence>
<gene>
    <name evidence="11" type="ORF">GA0070616_4735</name>
</gene>
<sequence>MGDSFAHLHVHTEYSMLDGAARLKDLFAEVERQGMPAVAMTDHGNMHGANDFYKQAMAAGVTPILGIEAYVAPESRFHKSRVRWGRPEQKSDDVSGSGGYTHKTIWARNKTGLHNLFTLTSKAYTDGFFVKWPRMDAELLAEYSEGLMATTGCPSGEVQTRLRLGHDAQALEAAAKYQEIFGRENYFLELMDHGLDIEKRVRDGLVEIGRKLGIPPVVTNDSHYTHEAQSEAHDVLLCVQTGSNVADPNRFKFGGSGYYIKSADEMRGVDGSDVWLEGCRNTLLVAEKVDPTGMFEFHNLMPRFPVPDGETEESWFRKETFAGLARRFPGGIPEGHVVQAEYELGVINEMGFPSYFLVVADFIQWAKSQGIAVGPGRGSAAGSLVAYALGITDLDPIPHGLIFERFLNPERVSMPDVDIDFDERRRGEVIKYVTDKWGEDKVAQIATFGTIKAKAAIKDSARVLGYPYAVGDRITKAMPPAVMGKDIPLTGIFDPQHPRYAEAGEIRGLYESDPDVRKVIDTAKGIEGLIRQTGVHAAGVIMSAEPIIEHIPLMRRDSDGVIITQFDYPTCESLGLLKMDFLGLRNLTIIDDAVKNIQLNHGRELDLLALPLDDKAAYELLARGDTLGVFQLDGGPMRSLLRMMKPDNFEDISAVLALYRPGPMGVDSHTNYALRKNGLQEITPIHPELAEPLWEILEPTHGLIVYQEQVQRAAQILAGYTLGQADLLRRAMGKKKKEILDKEFIPFRDGCRERGYSDEAIKAVWDVLVPFAGYAFNKAHSAAYGLVSYWTAYLKAHYPAEYMAALLTSVGDDKDKMALYLSECRRMGIQVLPPDVNTSAGPFTPVGREIRFGLGAIRNVGANVVAAIMRCRDEKGEYADFYDFLSKVDAVVCNKKTIESLIKAGAFDSLGHTRKSLLIVHADAIDAYADVKRKEAVGQYDLFGAGFGEADTGGSTTVMPTIGDTEWDKRDKLAFEREMLGLYVSDHPLFGLEHVLGAAADCTIAALSEEGTVPDGAVVTLAGILSGVQRRVTKQGRAWASATLEDLAGGVETLFFPNTYEVIGQYIAEDAIVVVKGRVDRRDDTPRIMAMDMSMPDVSTSAATKPVVLTIPVTRCTPPLVERLKETLVLHPGDTEVHVKLLNGGRTTLLRLGPVRVAPTTALMGDLKSVLGPANVS</sequence>
<proteinExistence type="inferred from homology"/>
<protein>
    <recommendedName>
        <fullName evidence="4">DNA polymerase III subunit alpha</fullName>
        <ecNumber evidence="3">2.7.7.7</ecNumber>
    </recommendedName>
</protein>
<accession>A0A1C6SVY2</accession>
<evidence type="ECO:0000256" key="4">
    <source>
        <dbReference type="ARBA" id="ARBA00019114"/>
    </source>
</evidence>
<name>A0A1C6SVY2_9ACTN</name>
<dbReference type="InterPro" id="IPR016195">
    <property type="entry name" value="Pol/histidinol_Pase-like"/>
</dbReference>
<dbReference type="STRING" id="145857.GA0070616_4735"/>
<dbReference type="Pfam" id="PF01336">
    <property type="entry name" value="tRNA_anti-codon"/>
    <property type="match status" value="1"/>
</dbReference>
<comment type="similarity">
    <text evidence="2">Belongs to the DNA polymerase type-C family. DnaE subfamily.</text>
</comment>
<dbReference type="PANTHER" id="PTHR32294">
    <property type="entry name" value="DNA POLYMERASE III SUBUNIT ALPHA"/>
    <property type="match status" value="1"/>
</dbReference>
<dbReference type="RefSeq" id="WP_091087207.1">
    <property type="nucleotide sequence ID" value="NZ_FMHT01000003.1"/>
</dbReference>
<dbReference type="InterPro" id="IPR004805">
    <property type="entry name" value="DnaE2/DnaE/PolC"/>
</dbReference>
<organism evidence="11 12">
    <name type="scientific">Micromonospora nigra</name>
    <dbReference type="NCBI Taxonomy" id="145857"/>
    <lineage>
        <taxon>Bacteria</taxon>
        <taxon>Bacillati</taxon>
        <taxon>Actinomycetota</taxon>
        <taxon>Actinomycetes</taxon>
        <taxon>Micromonosporales</taxon>
        <taxon>Micromonosporaceae</taxon>
        <taxon>Micromonospora</taxon>
    </lineage>
</organism>
<keyword evidence="7" id="KW-0235">DNA replication</keyword>